<evidence type="ECO:0000313" key="1">
    <source>
        <dbReference type="EMBL" id="MFL9886792.1"/>
    </source>
</evidence>
<gene>
    <name evidence="1" type="ORF">PQR66_27385</name>
</gene>
<proteinExistence type="predicted"/>
<protein>
    <submittedName>
        <fullName evidence="1">Uncharacterized protein</fullName>
    </submittedName>
</protein>
<dbReference type="Proteomes" id="UP001629249">
    <property type="component" value="Unassembled WGS sequence"/>
</dbReference>
<reference evidence="1 2" key="1">
    <citation type="journal article" date="2024" name="Chem. Sci.">
        <title>Discovery of megapolipeptins by genome mining of a Burkholderiales bacteria collection.</title>
        <authorList>
            <person name="Paulo B.S."/>
            <person name="Recchia M.J.J."/>
            <person name="Lee S."/>
            <person name="Fergusson C.H."/>
            <person name="Romanowski S.B."/>
            <person name="Hernandez A."/>
            <person name="Krull N."/>
            <person name="Liu D.Y."/>
            <person name="Cavanagh H."/>
            <person name="Bos A."/>
            <person name="Gray C.A."/>
            <person name="Murphy B.T."/>
            <person name="Linington R.G."/>
            <person name="Eustaquio A.S."/>
        </authorList>
    </citation>
    <scope>NUCLEOTIDE SEQUENCE [LARGE SCALE GENOMIC DNA]</scope>
    <source>
        <strain evidence="1 2">RL16-012-BIC-B</strain>
    </source>
</reference>
<sequence length="160" mass="16670">MKILLIDISRDLADIAMSAGPHSDSDVSSTSQDALTSIRERAKSLRARVSALLDLIDGPHREAITGWTDSHRQLFGEWCRKTYPNEASAGTIALGEACMDGLLVSTSVALVVSDPATGDATPGTTPIEFTGVANAIGSGSGEWCTCGGCHESEDGHPVGE</sequence>
<comment type="caution">
    <text evidence="1">The sequence shown here is derived from an EMBL/GenBank/DDBJ whole genome shotgun (WGS) entry which is preliminary data.</text>
</comment>
<evidence type="ECO:0000313" key="2">
    <source>
        <dbReference type="Proteomes" id="UP001629249"/>
    </source>
</evidence>
<dbReference type="EMBL" id="JAQQFN010000023">
    <property type="protein sequence ID" value="MFL9886792.1"/>
    <property type="molecule type" value="Genomic_DNA"/>
</dbReference>
<keyword evidence="2" id="KW-1185">Reference proteome</keyword>
<dbReference type="RefSeq" id="WP_408330549.1">
    <property type="nucleotide sequence ID" value="NZ_JAQQFH010000015.1"/>
</dbReference>
<name>A0ABW8ZU95_9BURK</name>
<organism evidence="1 2">
    <name type="scientific">Paraburkholderia agricolaris</name>
    <dbReference type="NCBI Taxonomy" id="2152888"/>
    <lineage>
        <taxon>Bacteria</taxon>
        <taxon>Pseudomonadati</taxon>
        <taxon>Pseudomonadota</taxon>
        <taxon>Betaproteobacteria</taxon>
        <taxon>Burkholderiales</taxon>
        <taxon>Burkholderiaceae</taxon>
        <taxon>Paraburkholderia</taxon>
    </lineage>
</organism>
<accession>A0ABW8ZU95</accession>